<accession>A0ABT8CRW7</accession>
<sequence length="153" mass="17607">MIKKKKLTLYNQLGGLKRDFAFGESKIINGKTLQWLGTLKSSPIGDEYKVKLIYEVGNSPKVFVLEPSLLKLADGETKLPHVYDQKKQRLCLFYPDWKEWNSSKSIAQTVMVWAIEWLYHYELWLITGEWLGGGTVHGETKKDTIKNEADNSI</sequence>
<evidence type="ECO:0000259" key="1">
    <source>
        <dbReference type="Pfam" id="PF26395"/>
    </source>
</evidence>
<proteinExistence type="predicted"/>
<protein>
    <recommendedName>
        <fullName evidence="1">Type II CBASS E2 protein domain-containing protein</fullName>
    </recommendedName>
</protein>
<evidence type="ECO:0000313" key="3">
    <source>
        <dbReference type="Proteomes" id="UP001242368"/>
    </source>
</evidence>
<comment type="caution">
    <text evidence="2">The sequence shown here is derived from an EMBL/GenBank/DDBJ whole genome shotgun (WGS) entry which is preliminary data.</text>
</comment>
<dbReference type="InterPro" id="IPR058588">
    <property type="entry name" value="E2-CBASS"/>
</dbReference>
<gene>
    <name evidence="2" type="ORF">QW060_08905</name>
</gene>
<dbReference type="Proteomes" id="UP001242368">
    <property type="component" value="Unassembled WGS sequence"/>
</dbReference>
<dbReference type="RefSeq" id="WP_290363275.1">
    <property type="nucleotide sequence ID" value="NZ_JAUFQU010000001.1"/>
</dbReference>
<organism evidence="2 3">
    <name type="scientific">Paenimyroides ceti</name>
    <dbReference type="NCBI Taxonomy" id="395087"/>
    <lineage>
        <taxon>Bacteria</taxon>
        <taxon>Pseudomonadati</taxon>
        <taxon>Bacteroidota</taxon>
        <taxon>Flavobacteriia</taxon>
        <taxon>Flavobacteriales</taxon>
        <taxon>Flavobacteriaceae</taxon>
        <taxon>Paenimyroides</taxon>
    </lineage>
</organism>
<feature type="domain" description="Type II CBASS E2 protein" evidence="1">
    <location>
        <begin position="14"/>
        <end position="137"/>
    </location>
</feature>
<reference evidence="3" key="1">
    <citation type="journal article" date="2019" name="Int. J. Syst. Evol. Microbiol.">
        <title>The Global Catalogue of Microorganisms (GCM) 10K type strain sequencing project: providing services to taxonomists for standard genome sequencing and annotation.</title>
        <authorList>
            <consortium name="The Broad Institute Genomics Platform"/>
            <consortium name="The Broad Institute Genome Sequencing Center for Infectious Disease"/>
            <person name="Wu L."/>
            <person name="Ma J."/>
        </authorList>
    </citation>
    <scope>NUCLEOTIDE SEQUENCE [LARGE SCALE GENOMIC DNA]</scope>
    <source>
        <strain evidence="3">CECT 7184</strain>
    </source>
</reference>
<name>A0ABT8CRW7_9FLAO</name>
<dbReference type="EMBL" id="JAUFQU010000001">
    <property type="protein sequence ID" value="MDN3707253.1"/>
    <property type="molecule type" value="Genomic_DNA"/>
</dbReference>
<dbReference type="Pfam" id="PF26395">
    <property type="entry name" value="E2-CBASS"/>
    <property type="match status" value="1"/>
</dbReference>
<keyword evidence="3" id="KW-1185">Reference proteome</keyword>
<evidence type="ECO:0000313" key="2">
    <source>
        <dbReference type="EMBL" id="MDN3707253.1"/>
    </source>
</evidence>